<comment type="caution">
    <text evidence="1">The sequence shown here is derived from an EMBL/GenBank/DDBJ whole genome shotgun (WGS) entry which is preliminary data.</text>
</comment>
<accession>A0A0W8FJD4</accession>
<dbReference type="EMBL" id="LNQE01001115">
    <property type="protein sequence ID" value="KUG21008.1"/>
    <property type="molecule type" value="Genomic_DNA"/>
</dbReference>
<name>A0A0W8FJD4_9ZZZZ</name>
<evidence type="ECO:0000313" key="1">
    <source>
        <dbReference type="EMBL" id="KUG21008.1"/>
    </source>
</evidence>
<sequence>MCAGCCTAEVLPSPNSQSHPVGLPAEVSLNRTASGAVPAVTFAVKFAAGGTIGAGCVNAFRQTFVSAYDPARSVHTVPFGLTKLSPEPAAAPELYPDRGCSTGIG</sequence>
<protein>
    <submittedName>
        <fullName evidence="1">Uncharacterized protein</fullName>
    </submittedName>
</protein>
<gene>
    <name evidence="1" type="ORF">ASZ90_009248</name>
</gene>
<reference evidence="1" key="1">
    <citation type="journal article" date="2015" name="Proc. Natl. Acad. Sci. U.S.A.">
        <title>Networks of energetic and metabolic interactions define dynamics in microbial communities.</title>
        <authorList>
            <person name="Embree M."/>
            <person name="Liu J.K."/>
            <person name="Al-Bassam M.M."/>
            <person name="Zengler K."/>
        </authorList>
    </citation>
    <scope>NUCLEOTIDE SEQUENCE</scope>
</reference>
<organism evidence="1">
    <name type="scientific">hydrocarbon metagenome</name>
    <dbReference type="NCBI Taxonomy" id="938273"/>
    <lineage>
        <taxon>unclassified sequences</taxon>
        <taxon>metagenomes</taxon>
        <taxon>ecological metagenomes</taxon>
    </lineage>
</organism>
<proteinExistence type="predicted"/>
<dbReference type="AlphaFoldDB" id="A0A0W8FJD4"/>